<dbReference type="PANTHER" id="PTHR24345:SF0">
    <property type="entry name" value="CELL CYCLE SERINE_THREONINE-PROTEIN KINASE CDC5_MSD2"/>
    <property type="match status" value="1"/>
</dbReference>
<dbReference type="EC" id="2.7.11.21" evidence="8"/>
<evidence type="ECO:0000259" key="9">
    <source>
        <dbReference type="PROSITE" id="PS50011"/>
    </source>
</evidence>
<dbReference type="PROSITE" id="PS50078">
    <property type="entry name" value="POLO_BOX"/>
    <property type="match status" value="1"/>
</dbReference>
<dbReference type="Gene3D" id="3.30.1120.30">
    <property type="entry name" value="POLO box domain"/>
    <property type="match status" value="2"/>
</dbReference>
<sequence length="566" mass="64561">MLRNITVPLNIAWKRDFGNTTIFKRHEELGRGGFAGVYKVTNTETGEVFAIKAVPKVRVEKPKSLEKLKCEIEIQRSLNHPNVLKSYGNFEDFYNYYIVLEFAPGGSVKDLVRSNTRLSESETARILREVMSGLCYIHDNKIIHRDLKLENFLIGKDGRVKIADFGLSTRIDYDDEKKYTLCGTPNYISPEQLTHSNKGHSYEVDIWAIGVCAFTMLTGKPPFETPRRKLTYEHIKNCTYSFPPDIPLSHQAKNFIKKILQIKPERRPNAQDVALHPFLTQITRAPSLPAPVTAKIAETPAPKYPMRTPAVTPIAPIPPMNPVTPMTPLTPLAPMTPIAPMTTNANLKTNLNLNPNANVQQDPIRQPLHKIQDLVPDQLVYMPRQCVSRFCDHSDKYGLGYMLIDGTIGACFNDYSRMVMDPHEQFVQYWESSQTLVPEVMDPHSGPQTKKLALIRRFSESLKKTKSMYELPAHRYSSAIPMKHVKYWIRNDEAALFRLDDKNIQVNFNDRTKLVIFWNSRKILIVHSIKQAGKLIPISQVCAMSSNTDERKRYRVAKTMLAALSH</sequence>
<evidence type="ECO:0000313" key="12">
    <source>
        <dbReference type="Proteomes" id="UP001470230"/>
    </source>
</evidence>
<comment type="catalytic activity">
    <reaction evidence="8">
        <text>L-threonyl-[protein] + ATP = O-phospho-L-threonyl-[protein] + ADP + H(+)</text>
        <dbReference type="Rhea" id="RHEA:46608"/>
        <dbReference type="Rhea" id="RHEA-COMP:11060"/>
        <dbReference type="Rhea" id="RHEA-COMP:11605"/>
        <dbReference type="ChEBI" id="CHEBI:15378"/>
        <dbReference type="ChEBI" id="CHEBI:30013"/>
        <dbReference type="ChEBI" id="CHEBI:30616"/>
        <dbReference type="ChEBI" id="CHEBI:61977"/>
        <dbReference type="ChEBI" id="CHEBI:456216"/>
        <dbReference type="EC" id="2.7.11.21"/>
    </reaction>
</comment>
<keyword evidence="5 8" id="KW-0418">Kinase</keyword>
<reference evidence="11 12" key="1">
    <citation type="submission" date="2024-04" db="EMBL/GenBank/DDBJ databases">
        <title>Tritrichomonas musculus Genome.</title>
        <authorList>
            <person name="Alves-Ferreira E."/>
            <person name="Grigg M."/>
            <person name="Lorenzi H."/>
            <person name="Galac M."/>
        </authorList>
    </citation>
    <scope>NUCLEOTIDE SEQUENCE [LARGE SCALE GENOMIC DNA]</scope>
    <source>
        <strain evidence="11 12">EAF2021</strain>
    </source>
</reference>
<dbReference type="CDD" id="cd13117">
    <property type="entry name" value="POLO_box_2"/>
    <property type="match status" value="1"/>
</dbReference>
<dbReference type="SUPFAM" id="SSF82615">
    <property type="entry name" value="Polo-box domain"/>
    <property type="match status" value="2"/>
</dbReference>
<dbReference type="InterPro" id="IPR000719">
    <property type="entry name" value="Prot_kinase_dom"/>
</dbReference>
<proteinExistence type="inferred from homology"/>
<dbReference type="Pfam" id="PF00659">
    <property type="entry name" value="POLO_box"/>
    <property type="match status" value="2"/>
</dbReference>
<dbReference type="PROSITE" id="PS00108">
    <property type="entry name" value="PROTEIN_KINASE_ST"/>
    <property type="match status" value="1"/>
</dbReference>
<comment type="caution">
    <text evidence="11">The sequence shown here is derived from an EMBL/GenBank/DDBJ whole genome shotgun (WGS) entry which is preliminary data.</text>
</comment>
<organism evidence="11 12">
    <name type="scientific">Tritrichomonas musculus</name>
    <dbReference type="NCBI Taxonomy" id="1915356"/>
    <lineage>
        <taxon>Eukaryota</taxon>
        <taxon>Metamonada</taxon>
        <taxon>Parabasalia</taxon>
        <taxon>Tritrichomonadida</taxon>
        <taxon>Tritrichomonadidae</taxon>
        <taxon>Tritrichomonas</taxon>
    </lineage>
</organism>
<dbReference type="InterPro" id="IPR008271">
    <property type="entry name" value="Ser/Thr_kinase_AS"/>
</dbReference>
<dbReference type="EMBL" id="JAPFFF010000009">
    <property type="protein sequence ID" value="KAK8882465.1"/>
    <property type="molecule type" value="Genomic_DNA"/>
</dbReference>
<keyword evidence="3" id="KW-0677">Repeat</keyword>
<evidence type="ECO:0000256" key="6">
    <source>
        <dbReference type="ARBA" id="ARBA00022840"/>
    </source>
</evidence>
<name>A0ABR2JUB6_9EUKA</name>
<evidence type="ECO:0000256" key="3">
    <source>
        <dbReference type="ARBA" id="ARBA00022737"/>
    </source>
</evidence>
<dbReference type="CDD" id="cd13118">
    <property type="entry name" value="POLO_box_1"/>
    <property type="match status" value="1"/>
</dbReference>
<dbReference type="InterPro" id="IPR000959">
    <property type="entry name" value="POLO_box_dom"/>
</dbReference>
<dbReference type="Proteomes" id="UP001470230">
    <property type="component" value="Unassembled WGS sequence"/>
</dbReference>
<dbReference type="PROSITE" id="PS00107">
    <property type="entry name" value="PROTEIN_KINASE_ATP"/>
    <property type="match status" value="1"/>
</dbReference>
<dbReference type="PANTHER" id="PTHR24345">
    <property type="entry name" value="SERINE/THREONINE-PROTEIN KINASE PLK"/>
    <property type="match status" value="1"/>
</dbReference>
<dbReference type="SMART" id="SM00220">
    <property type="entry name" value="S_TKc"/>
    <property type="match status" value="1"/>
</dbReference>
<evidence type="ECO:0000256" key="2">
    <source>
        <dbReference type="ARBA" id="ARBA00022679"/>
    </source>
</evidence>
<evidence type="ECO:0000256" key="8">
    <source>
        <dbReference type="RuleBase" id="RU361162"/>
    </source>
</evidence>
<comment type="similarity">
    <text evidence="8">Belongs to the protein kinase superfamily. Ser/Thr protein kinase family. CDC5/Polo subfamily.</text>
</comment>
<dbReference type="SUPFAM" id="SSF56112">
    <property type="entry name" value="Protein kinase-like (PK-like)"/>
    <property type="match status" value="1"/>
</dbReference>
<keyword evidence="12" id="KW-1185">Reference proteome</keyword>
<keyword evidence="6 7" id="KW-0067">ATP-binding</keyword>
<dbReference type="InterPro" id="IPR036947">
    <property type="entry name" value="POLO_box_dom_sf"/>
</dbReference>
<feature type="domain" description="Protein kinase" evidence="9">
    <location>
        <begin position="23"/>
        <end position="279"/>
    </location>
</feature>
<evidence type="ECO:0000256" key="4">
    <source>
        <dbReference type="ARBA" id="ARBA00022741"/>
    </source>
</evidence>
<dbReference type="InterPro" id="IPR011009">
    <property type="entry name" value="Kinase-like_dom_sf"/>
</dbReference>
<dbReference type="InterPro" id="IPR033695">
    <property type="entry name" value="POLO_box_2"/>
</dbReference>
<evidence type="ECO:0000256" key="7">
    <source>
        <dbReference type="PROSITE-ProRule" id="PRU10141"/>
    </source>
</evidence>
<keyword evidence="1 8" id="KW-0723">Serine/threonine-protein kinase</keyword>
<keyword evidence="4 7" id="KW-0547">Nucleotide-binding</keyword>
<protein>
    <recommendedName>
        <fullName evidence="8">Serine/threonine-protein kinase PLK</fullName>
        <ecNumber evidence="8">2.7.11.21</ecNumber>
    </recommendedName>
    <alternativeName>
        <fullName evidence="8">Polo-like kinase</fullName>
    </alternativeName>
</protein>
<dbReference type="Gene3D" id="1.10.510.10">
    <property type="entry name" value="Transferase(Phosphotransferase) domain 1"/>
    <property type="match status" value="1"/>
</dbReference>
<dbReference type="InterPro" id="IPR017441">
    <property type="entry name" value="Protein_kinase_ATP_BS"/>
</dbReference>
<evidence type="ECO:0000259" key="10">
    <source>
        <dbReference type="PROSITE" id="PS50078"/>
    </source>
</evidence>
<gene>
    <name evidence="11" type="ORF">M9Y10_045107</name>
</gene>
<evidence type="ECO:0000256" key="1">
    <source>
        <dbReference type="ARBA" id="ARBA00022527"/>
    </source>
</evidence>
<keyword evidence="2 8" id="KW-0808">Transferase</keyword>
<feature type="binding site" evidence="7">
    <location>
        <position position="52"/>
    </location>
    <ligand>
        <name>ATP</name>
        <dbReference type="ChEBI" id="CHEBI:30616"/>
    </ligand>
</feature>
<dbReference type="InterPro" id="IPR033701">
    <property type="entry name" value="POLO_box_1"/>
</dbReference>
<evidence type="ECO:0000313" key="11">
    <source>
        <dbReference type="EMBL" id="KAK8882465.1"/>
    </source>
</evidence>
<evidence type="ECO:0000256" key="5">
    <source>
        <dbReference type="ARBA" id="ARBA00022777"/>
    </source>
</evidence>
<dbReference type="PROSITE" id="PS50011">
    <property type="entry name" value="PROTEIN_KINASE_DOM"/>
    <property type="match status" value="1"/>
</dbReference>
<accession>A0ABR2JUB6</accession>
<feature type="domain" description="POLO box" evidence="10">
    <location>
        <begin position="386"/>
        <end position="464"/>
    </location>
</feature>
<dbReference type="Pfam" id="PF00069">
    <property type="entry name" value="Pkinase"/>
    <property type="match status" value="1"/>
</dbReference>